<evidence type="ECO:0000313" key="2">
    <source>
        <dbReference type="Proteomes" id="UP000008553"/>
    </source>
</evidence>
<organism evidence="1 2">
    <name type="scientific">Plasmodium yoelii yoelii</name>
    <dbReference type="NCBI Taxonomy" id="73239"/>
    <lineage>
        <taxon>Eukaryota</taxon>
        <taxon>Sar</taxon>
        <taxon>Alveolata</taxon>
        <taxon>Apicomplexa</taxon>
        <taxon>Aconoidasida</taxon>
        <taxon>Haemosporida</taxon>
        <taxon>Plasmodiidae</taxon>
        <taxon>Plasmodium</taxon>
        <taxon>Plasmodium (Vinckeia)</taxon>
    </lineage>
</organism>
<reference evidence="1 2" key="1">
    <citation type="journal article" date="2002" name="Nature">
        <title>Genome sequence and comparative analysis of the model rodent malaria parasite Plasmodium yoelii yoelii.</title>
        <authorList>
            <person name="Carlton J.M."/>
            <person name="Angiuoli S.V."/>
            <person name="Suh B.B."/>
            <person name="Kooij T.W."/>
            <person name="Pertea M."/>
            <person name="Silva J.C."/>
            <person name="Ermolaeva M.D."/>
            <person name="Allen J.E."/>
            <person name="Selengut J.D."/>
            <person name="Koo H.L."/>
            <person name="Peterson J.D."/>
            <person name="Pop M."/>
            <person name="Kosack D.S."/>
            <person name="Shumway M.F."/>
            <person name="Bidwell S.L."/>
            <person name="Shallom S.J."/>
            <person name="van Aken S.E."/>
            <person name="Riedmuller S.B."/>
            <person name="Feldblyum T.V."/>
            <person name="Cho J.K."/>
            <person name="Quackenbush J."/>
            <person name="Sedegah M."/>
            <person name="Shoaibi A."/>
            <person name="Cummings L.M."/>
            <person name="Florens L."/>
            <person name="Yates J.R."/>
            <person name="Raine J.D."/>
            <person name="Sinden R.E."/>
            <person name="Harris M.A."/>
            <person name="Cunningham D.A."/>
            <person name="Preiser P.R."/>
            <person name="Bergman L.W."/>
            <person name="Vaidya A.B."/>
            <person name="van Lin L.H."/>
            <person name="Janse C.J."/>
            <person name="Waters A.P."/>
            <person name="Smith H.O."/>
            <person name="White O.R."/>
            <person name="Salzberg S.L."/>
            <person name="Venter J.C."/>
            <person name="Fraser C.M."/>
            <person name="Hoffman S.L."/>
            <person name="Gardner M.J."/>
            <person name="Carucci D.J."/>
        </authorList>
    </citation>
    <scope>NUCLEOTIDE SEQUENCE [LARGE SCALE GENOMIC DNA]</scope>
    <source>
        <strain evidence="1 2">17XNL</strain>
    </source>
</reference>
<dbReference type="EMBL" id="AABL01000516">
    <property type="protein sequence ID" value="EAA21283.1"/>
    <property type="molecule type" value="Genomic_DNA"/>
</dbReference>
<accession>Q7RND0</accession>
<feature type="non-terminal residue" evidence="1">
    <location>
        <position position="28"/>
    </location>
</feature>
<gene>
    <name evidence="1" type="ORF">PY01889</name>
</gene>
<dbReference type="Proteomes" id="UP000008553">
    <property type="component" value="Unassembled WGS sequence"/>
</dbReference>
<proteinExistence type="predicted"/>
<keyword evidence="2" id="KW-1185">Reference proteome</keyword>
<dbReference type="InParanoid" id="Q7RND0"/>
<sequence>MVLIESISKQDVKFTEKGLKLTIQKKSQ</sequence>
<name>Q7RND0_PLAYO</name>
<dbReference type="PaxDb" id="73239-Q7RND0"/>
<evidence type="ECO:0000313" key="1">
    <source>
        <dbReference type="EMBL" id="EAA21283.1"/>
    </source>
</evidence>
<dbReference type="AlphaFoldDB" id="Q7RND0"/>
<comment type="caution">
    <text evidence="1">The sequence shown here is derived from an EMBL/GenBank/DDBJ whole genome shotgun (WGS) entry which is preliminary data.</text>
</comment>
<protein>
    <submittedName>
        <fullName evidence="1">Uncharacterized protein</fullName>
    </submittedName>
</protein>